<dbReference type="PROSITE" id="PS50174">
    <property type="entry name" value="G_PATCH"/>
    <property type="match status" value="1"/>
</dbReference>
<dbReference type="Proteomes" id="UP000276133">
    <property type="component" value="Unassembled WGS sequence"/>
</dbReference>
<keyword evidence="3" id="KW-1185">Reference proteome</keyword>
<name>A0A3M7PIL1_BRAPC</name>
<dbReference type="EMBL" id="REGN01010496">
    <property type="protein sequence ID" value="RMZ98892.1"/>
    <property type="molecule type" value="Genomic_DNA"/>
</dbReference>
<dbReference type="PANTHER" id="PTHR20923:SF1">
    <property type="entry name" value="G PATCH DOMAIN AND ANKYRIN REPEAT-CONTAINING PROTEIN 1"/>
    <property type="match status" value="1"/>
</dbReference>
<sequence length="343" mass="39564">MANDSDQTNSTSNHNLFRLNYKFINFQKSADKNDCKAAIGESILDFYQDLIRTEDQNEVLDKQCIEKEDSDEIIEITKSDDKKIDPSQFLKACQNSDLETVAKYISKSGDILCRDPYEWNCIMISIVSFCNQILSFILENIKDKNILDQLLTDQDLSGSTAESLSQKVKNTGAIELINKAKEKFEKKTSDLPIINEPEFDKDSQFFCESCDTSHREHTTSIVHLINENACDLEKNQRILTNYHLRSNNIGYQLMIKSGWNERGLGSKEQGRTVPIKARQKLDRLGIGVEKKTKTYTRPLVNIKLKSSKNDSSMLRKAKTLKDTIKENERAQKYERNLRRYFDL</sequence>
<evidence type="ECO:0000259" key="1">
    <source>
        <dbReference type="PROSITE" id="PS50174"/>
    </source>
</evidence>
<comment type="caution">
    <text evidence="2">The sequence shown here is derived from an EMBL/GenBank/DDBJ whole genome shotgun (WGS) entry which is preliminary data.</text>
</comment>
<accession>A0A3M7PIL1</accession>
<dbReference type="OrthoDB" id="4735278at2759"/>
<proteinExistence type="predicted"/>
<evidence type="ECO:0000313" key="2">
    <source>
        <dbReference type="EMBL" id="RMZ98892.1"/>
    </source>
</evidence>
<dbReference type="SMART" id="SM00443">
    <property type="entry name" value="G_patch"/>
    <property type="match status" value="1"/>
</dbReference>
<protein>
    <submittedName>
        <fullName evidence="2">G patch domain and ankyrin repeat-containing 1-like protein</fullName>
    </submittedName>
</protein>
<dbReference type="STRING" id="10195.A0A3M7PIL1"/>
<reference evidence="2 3" key="1">
    <citation type="journal article" date="2018" name="Sci. Rep.">
        <title>Genomic signatures of local adaptation to the degree of environmental predictability in rotifers.</title>
        <authorList>
            <person name="Franch-Gras L."/>
            <person name="Hahn C."/>
            <person name="Garcia-Roger E.M."/>
            <person name="Carmona M.J."/>
            <person name="Serra M."/>
            <person name="Gomez A."/>
        </authorList>
    </citation>
    <scope>NUCLEOTIDE SEQUENCE [LARGE SCALE GENOMIC DNA]</scope>
    <source>
        <strain evidence="2">HYR1</strain>
    </source>
</reference>
<organism evidence="2 3">
    <name type="scientific">Brachionus plicatilis</name>
    <name type="common">Marine rotifer</name>
    <name type="synonym">Brachionus muelleri</name>
    <dbReference type="NCBI Taxonomy" id="10195"/>
    <lineage>
        <taxon>Eukaryota</taxon>
        <taxon>Metazoa</taxon>
        <taxon>Spiralia</taxon>
        <taxon>Gnathifera</taxon>
        <taxon>Rotifera</taxon>
        <taxon>Eurotatoria</taxon>
        <taxon>Monogononta</taxon>
        <taxon>Pseudotrocha</taxon>
        <taxon>Ploima</taxon>
        <taxon>Brachionidae</taxon>
        <taxon>Brachionus</taxon>
    </lineage>
</organism>
<dbReference type="PANTHER" id="PTHR20923">
    <property type="entry name" value="BAT4 PROTEIN-RELATED"/>
    <property type="match status" value="1"/>
</dbReference>
<dbReference type="AlphaFoldDB" id="A0A3M7PIL1"/>
<dbReference type="Pfam" id="PF01585">
    <property type="entry name" value="G-patch"/>
    <property type="match status" value="1"/>
</dbReference>
<gene>
    <name evidence="2" type="ORF">BpHYR1_047836</name>
</gene>
<dbReference type="InterPro" id="IPR000467">
    <property type="entry name" value="G_patch_dom"/>
</dbReference>
<dbReference type="GO" id="GO:0003676">
    <property type="term" value="F:nucleic acid binding"/>
    <property type="evidence" value="ECO:0007669"/>
    <property type="project" value="InterPro"/>
</dbReference>
<evidence type="ECO:0000313" key="3">
    <source>
        <dbReference type="Proteomes" id="UP000276133"/>
    </source>
</evidence>
<feature type="domain" description="G-patch" evidence="1">
    <location>
        <begin position="246"/>
        <end position="291"/>
    </location>
</feature>
<dbReference type="InterPro" id="IPR039146">
    <property type="entry name" value="GPANK1"/>
</dbReference>